<dbReference type="GO" id="GO:0030983">
    <property type="term" value="F:mismatched DNA binding"/>
    <property type="evidence" value="ECO:0007669"/>
    <property type="project" value="InterPro"/>
</dbReference>
<dbReference type="STRING" id="42251.A0A2T7A0E4"/>
<dbReference type="InterPro" id="IPR000432">
    <property type="entry name" value="DNA_mismatch_repair_MutS_C"/>
</dbReference>
<dbReference type="Gene3D" id="1.10.1420.10">
    <property type="match status" value="3"/>
</dbReference>
<dbReference type="Pfam" id="PF00488">
    <property type="entry name" value="MutS_V"/>
    <property type="match status" value="1"/>
</dbReference>
<dbReference type="GO" id="GO:0140664">
    <property type="term" value="F:ATP-dependent DNA damage sensor activity"/>
    <property type="evidence" value="ECO:0007669"/>
    <property type="project" value="InterPro"/>
</dbReference>
<dbReference type="InterPro" id="IPR007696">
    <property type="entry name" value="DNA_mismatch_repair_MutS_core"/>
</dbReference>
<dbReference type="InterPro" id="IPR036187">
    <property type="entry name" value="DNA_mismatch_repair_MutS_sf"/>
</dbReference>
<evidence type="ECO:0000256" key="4">
    <source>
        <dbReference type="ARBA" id="ARBA00022840"/>
    </source>
</evidence>
<feature type="region of interest" description="Disordered" evidence="7">
    <location>
        <begin position="450"/>
        <end position="470"/>
    </location>
</feature>
<dbReference type="Gene3D" id="3.30.420.110">
    <property type="entry name" value="MutS, connector domain"/>
    <property type="match status" value="1"/>
</dbReference>
<feature type="domain" description="DNA mismatch repair proteins mutS family" evidence="8">
    <location>
        <begin position="758"/>
        <end position="774"/>
    </location>
</feature>
<dbReference type="PANTHER" id="PTHR11361:SF34">
    <property type="entry name" value="DNA MISMATCH REPAIR PROTEIN MSH1, MITOCHONDRIAL"/>
    <property type="match status" value="1"/>
</dbReference>
<dbReference type="GO" id="GO:0005739">
    <property type="term" value="C:mitochondrion"/>
    <property type="evidence" value="ECO:0007669"/>
    <property type="project" value="TreeGrafter"/>
</dbReference>
<protein>
    <submittedName>
        <fullName evidence="9">Muts domain V-domain-containing protein</fullName>
    </submittedName>
</protein>
<dbReference type="FunFam" id="3.40.50.300:FF:001238">
    <property type="entry name" value="DNA mismatch repair protein"/>
    <property type="match status" value="1"/>
</dbReference>
<proteinExistence type="inferred from homology"/>
<dbReference type="GO" id="GO:0006298">
    <property type="term" value="P:mismatch repair"/>
    <property type="evidence" value="ECO:0007669"/>
    <property type="project" value="InterPro"/>
</dbReference>
<dbReference type="InterPro" id="IPR036678">
    <property type="entry name" value="MutS_con_dom_sf"/>
</dbReference>
<dbReference type="InterPro" id="IPR045076">
    <property type="entry name" value="MutS"/>
</dbReference>
<reference evidence="9 10" key="1">
    <citation type="submission" date="2017-04" db="EMBL/GenBank/DDBJ databases">
        <title>Draft genome sequence of Tuber borchii Vittad., a whitish edible truffle.</title>
        <authorList>
            <consortium name="DOE Joint Genome Institute"/>
            <person name="Murat C."/>
            <person name="Kuo A."/>
            <person name="Barry K.W."/>
            <person name="Clum A."/>
            <person name="Dockter R.B."/>
            <person name="Fauchery L."/>
            <person name="Iotti M."/>
            <person name="Kohler A."/>
            <person name="Labutti K."/>
            <person name="Lindquist E.A."/>
            <person name="Lipzen A."/>
            <person name="Ohm R.A."/>
            <person name="Wang M."/>
            <person name="Grigoriev I.V."/>
            <person name="Zambonelli A."/>
            <person name="Martin F.M."/>
        </authorList>
    </citation>
    <scope>NUCLEOTIDE SEQUENCE [LARGE SCALE GENOMIC DNA]</scope>
    <source>
        <strain evidence="9 10">Tbo3840</strain>
    </source>
</reference>
<evidence type="ECO:0000313" key="10">
    <source>
        <dbReference type="Proteomes" id="UP000244722"/>
    </source>
</evidence>
<evidence type="ECO:0000256" key="2">
    <source>
        <dbReference type="ARBA" id="ARBA00022741"/>
    </source>
</evidence>
<dbReference type="InterPro" id="IPR017261">
    <property type="entry name" value="DNA_mismatch_repair_MutS/MSH"/>
</dbReference>
<comment type="caution">
    <text evidence="9">The sequence shown here is derived from an EMBL/GenBank/DDBJ whole genome shotgun (WGS) entry which is preliminary data.</text>
</comment>
<dbReference type="SUPFAM" id="SSF52540">
    <property type="entry name" value="P-loop containing nucleoside triphosphate hydrolases"/>
    <property type="match status" value="1"/>
</dbReference>
<dbReference type="EMBL" id="NESQ01000049">
    <property type="protein sequence ID" value="PUU81181.1"/>
    <property type="molecule type" value="Genomic_DNA"/>
</dbReference>
<dbReference type="Gene3D" id="3.40.50.300">
    <property type="entry name" value="P-loop containing nucleotide triphosphate hydrolases"/>
    <property type="match status" value="1"/>
</dbReference>
<dbReference type="InterPro" id="IPR007695">
    <property type="entry name" value="DNA_mismatch_repair_MutS-lik_N"/>
</dbReference>
<dbReference type="InterPro" id="IPR016151">
    <property type="entry name" value="DNA_mismatch_repair_MutS_N"/>
</dbReference>
<sequence length="871" mass="96468">MRKFPHCVLLTRVGGFYEMYFETAEEYGPLLGLKVAQKKISAGSVSMAGFPFMALDRYLKVLVQDHGKFVAVSEEYPNPEKGGLLFDRRITRVVTPGTLIDEHFMDTSESHYLLAVAAGSGTGSDREIGLAWLDLSTGDFFTQETTMGGVRTDVARIGPKEVVLLGAGYWSVGESGLEEIFRREQYFITPHSVDAEVMLREVKDWKDVIETKIGKATMKEMKDIEVRAGNILLDYTQTRLPGMAMRLQPPVRKTMKDAMIIDSATMRGLEITRTSRDGLTKGALLNTIKKTTTQSGSRLLSNWIKSPITSITAIEHRLNLVETFKNDNYLKQDIQGLLKRTHDSQRLLQRMSLARGGPRDLVGLAHTIQITQKILERLNSEELTHAASIEQLTGDVDVPLKLAKRILGSIDEEGLLQNLRIEESEEEVAAALAEADEAIARVDYHDPAAAIAPPTTSSSTSKRAKVGPKVGRRMLSEKDMERAEAWIMQKSASKALERLHGQLGDLEQKRLDLEAELTKKIGCAQSLTLRWTPRVGHICHVKGKDIDLDHRAITGATRVSASRSTMSLQLPEWTELGIHIDGIRTQIRAEEQVVLQSLRADVMKSLSVLRKNASVLDRIDIACSFATLAREQNHVRPLLNLGVSHKIVGGRHSTVEAGLQGQGRTFTPNNCFVGDRERLWLITGPNMAGKSTFLRQNALISILAQVGSFVPAELVEIGIVDRVFSRVGSADNLFKDQSTFMVEMLETAEILKSATPRSFVIMDEVGRGTTPKDGLAVAYACLHHLYYENQCRVLFATHFHALTDLAKPFKGVGCYCTDIIEDGEGFAFDHRVRPGVNRNSHALKVARLAGIPDGVIEVAEETLKRLDASVQ</sequence>
<evidence type="ECO:0000256" key="3">
    <source>
        <dbReference type="ARBA" id="ARBA00022763"/>
    </source>
</evidence>
<keyword evidence="4" id="KW-0067">ATP-binding</keyword>
<dbReference type="SUPFAM" id="SSF53150">
    <property type="entry name" value="DNA repair protein MutS, domain II"/>
    <property type="match status" value="1"/>
</dbReference>
<dbReference type="SUPFAM" id="SSF48334">
    <property type="entry name" value="DNA repair protein MutS, domain III"/>
    <property type="match status" value="1"/>
</dbReference>
<dbReference type="SUPFAM" id="SSF55271">
    <property type="entry name" value="DNA repair protein MutS, domain I"/>
    <property type="match status" value="1"/>
</dbReference>
<dbReference type="PIRSF" id="PIRSF037677">
    <property type="entry name" value="DNA_mis_repair_Msh6"/>
    <property type="match status" value="1"/>
</dbReference>
<keyword evidence="2" id="KW-0547">Nucleotide-binding</keyword>
<dbReference type="SMART" id="SM00534">
    <property type="entry name" value="MUTSac"/>
    <property type="match status" value="1"/>
</dbReference>
<dbReference type="OrthoDB" id="2534523at2759"/>
<organism evidence="9 10">
    <name type="scientific">Tuber borchii</name>
    <name type="common">White truffle</name>
    <dbReference type="NCBI Taxonomy" id="42251"/>
    <lineage>
        <taxon>Eukaryota</taxon>
        <taxon>Fungi</taxon>
        <taxon>Dikarya</taxon>
        <taxon>Ascomycota</taxon>
        <taxon>Pezizomycotina</taxon>
        <taxon>Pezizomycetes</taxon>
        <taxon>Pezizales</taxon>
        <taxon>Tuberaceae</taxon>
        <taxon>Tuber</taxon>
    </lineage>
</organism>
<evidence type="ECO:0000313" key="9">
    <source>
        <dbReference type="EMBL" id="PUU81181.1"/>
    </source>
</evidence>
<dbReference type="Pfam" id="PF01624">
    <property type="entry name" value="MutS_I"/>
    <property type="match status" value="1"/>
</dbReference>
<evidence type="ECO:0000256" key="6">
    <source>
        <dbReference type="ARBA" id="ARBA00023204"/>
    </source>
</evidence>
<accession>A0A2T7A0E4</accession>
<dbReference type="Proteomes" id="UP000244722">
    <property type="component" value="Unassembled WGS sequence"/>
</dbReference>
<keyword evidence="5" id="KW-0238">DNA-binding</keyword>
<dbReference type="InterPro" id="IPR027417">
    <property type="entry name" value="P-loop_NTPase"/>
</dbReference>
<keyword evidence="3" id="KW-0227">DNA damage</keyword>
<dbReference type="GO" id="GO:0005634">
    <property type="term" value="C:nucleus"/>
    <property type="evidence" value="ECO:0007669"/>
    <property type="project" value="TreeGrafter"/>
</dbReference>
<evidence type="ECO:0000259" key="8">
    <source>
        <dbReference type="PROSITE" id="PS00486"/>
    </source>
</evidence>
<dbReference type="SMART" id="SM00533">
    <property type="entry name" value="MUTSd"/>
    <property type="match status" value="1"/>
</dbReference>
<evidence type="ECO:0000256" key="5">
    <source>
        <dbReference type="ARBA" id="ARBA00023125"/>
    </source>
</evidence>
<dbReference type="PROSITE" id="PS00486">
    <property type="entry name" value="DNA_MISMATCH_REPAIR_2"/>
    <property type="match status" value="1"/>
</dbReference>
<dbReference type="Gene3D" id="3.40.1170.10">
    <property type="entry name" value="DNA repair protein MutS, domain I"/>
    <property type="match status" value="1"/>
</dbReference>
<evidence type="ECO:0000256" key="7">
    <source>
        <dbReference type="SAM" id="MobiDB-lite"/>
    </source>
</evidence>
<dbReference type="InterPro" id="IPR007860">
    <property type="entry name" value="DNA_mmatch_repair_MutS_con_dom"/>
</dbReference>
<keyword evidence="10" id="KW-1185">Reference proteome</keyword>
<dbReference type="GO" id="GO:0005524">
    <property type="term" value="F:ATP binding"/>
    <property type="evidence" value="ECO:0007669"/>
    <property type="project" value="UniProtKB-KW"/>
</dbReference>
<comment type="similarity">
    <text evidence="1">Belongs to the DNA mismatch repair MutS family.</text>
</comment>
<dbReference type="PANTHER" id="PTHR11361">
    <property type="entry name" value="DNA MISMATCH REPAIR PROTEIN MUTS FAMILY MEMBER"/>
    <property type="match status" value="1"/>
</dbReference>
<dbReference type="AlphaFoldDB" id="A0A2T7A0E4"/>
<evidence type="ECO:0000256" key="1">
    <source>
        <dbReference type="ARBA" id="ARBA00006271"/>
    </source>
</evidence>
<dbReference type="Pfam" id="PF05188">
    <property type="entry name" value="MutS_II"/>
    <property type="match status" value="1"/>
</dbReference>
<keyword evidence="6" id="KW-0234">DNA repair</keyword>
<gene>
    <name evidence="9" type="ORF">B9Z19DRAFT_972352</name>
</gene>
<feature type="compositionally biased region" description="Low complexity" evidence="7">
    <location>
        <begin position="450"/>
        <end position="461"/>
    </location>
</feature>
<dbReference type="Pfam" id="PF05192">
    <property type="entry name" value="MutS_III"/>
    <property type="match status" value="1"/>
</dbReference>
<dbReference type="GO" id="GO:0043504">
    <property type="term" value="P:mitochondrial DNA repair"/>
    <property type="evidence" value="ECO:0007669"/>
    <property type="project" value="TreeGrafter"/>
</dbReference>
<name>A0A2T7A0E4_TUBBO</name>